<sequence length="97" mass="11006">MHERELRTFVRIAELGRMDLAARALGYSQPAISYHVRSLERALGVRLFRREAAGSRPTPEAERLLPWARAALRLFDLMRSSADGKRRAFADEPSLLG</sequence>
<dbReference type="PANTHER" id="PTHR30126:SF40">
    <property type="entry name" value="HTH-TYPE TRANSCRIPTIONAL REGULATOR GLTR"/>
    <property type="match status" value="1"/>
</dbReference>
<dbReference type="InterPro" id="IPR036390">
    <property type="entry name" value="WH_DNA-bd_sf"/>
</dbReference>
<dbReference type="PROSITE" id="PS50931">
    <property type="entry name" value="HTH_LYSR"/>
    <property type="match status" value="1"/>
</dbReference>
<keyword evidence="7" id="KW-1185">Reference proteome</keyword>
<evidence type="ECO:0000259" key="5">
    <source>
        <dbReference type="PROSITE" id="PS50931"/>
    </source>
</evidence>
<keyword evidence="4" id="KW-0804">Transcription</keyword>
<dbReference type="Gene3D" id="1.10.10.10">
    <property type="entry name" value="Winged helix-like DNA-binding domain superfamily/Winged helix DNA-binding domain"/>
    <property type="match status" value="1"/>
</dbReference>
<name>A0A8J3CCR8_9PSEU</name>
<evidence type="ECO:0000256" key="3">
    <source>
        <dbReference type="ARBA" id="ARBA00023125"/>
    </source>
</evidence>
<evidence type="ECO:0000256" key="1">
    <source>
        <dbReference type="ARBA" id="ARBA00009437"/>
    </source>
</evidence>
<proteinExistence type="inferred from homology"/>
<keyword evidence="2" id="KW-0805">Transcription regulation</keyword>
<evidence type="ECO:0000256" key="2">
    <source>
        <dbReference type="ARBA" id="ARBA00023015"/>
    </source>
</evidence>
<organism evidence="6 7">
    <name type="scientific">Longimycelium tulufanense</name>
    <dbReference type="NCBI Taxonomy" id="907463"/>
    <lineage>
        <taxon>Bacteria</taxon>
        <taxon>Bacillati</taxon>
        <taxon>Actinomycetota</taxon>
        <taxon>Actinomycetes</taxon>
        <taxon>Pseudonocardiales</taxon>
        <taxon>Pseudonocardiaceae</taxon>
        <taxon>Longimycelium</taxon>
    </lineage>
</organism>
<dbReference type="PRINTS" id="PR00039">
    <property type="entry name" value="HTHLYSR"/>
</dbReference>
<feature type="domain" description="HTH lysR-type" evidence="5">
    <location>
        <begin position="1"/>
        <end position="58"/>
    </location>
</feature>
<dbReference type="Pfam" id="PF00126">
    <property type="entry name" value="HTH_1"/>
    <property type="match status" value="1"/>
</dbReference>
<reference evidence="6" key="2">
    <citation type="submission" date="2020-09" db="EMBL/GenBank/DDBJ databases">
        <authorList>
            <person name="Sun Q."/>
            <person name="Zhou Y."/>
        </authorList>
    </citation>
    <scope>NUCLEOTIDE SEQUENCE</scope>
    <source>
        <strain evidence="6">CGMCC 4.5737</strain>
    </source>
</reference>
<accession>A0A8J3CCR8</accession>
<reference evidence="6" key="1">
    <citation type="journal article" date="2014" name="Int. J. Syst. Evol. Microbiol.">
        <title>Complete genome sequence of Corynebacterium casei LMG S-19264T (=DSM 44701T), isolated from a smear-ripened cheese.</title>
        <authorList>
            <consortium name="US DOE Joint Genome Institute (JGI-PGF)"/>
            <person name="Walter F."/>
            <person name="Albersmeier A."/>
            <person name="Kalinowski J."/>
            <person name="Ruckert C."/>
        </authorList>
    </citation>
    <scope>NUCLEOTIDE SEQUENCE</scope>
    <source>
        <strain evidence="6">CGMCC 4.5737</strain>
    </source>
</reference>
<dbReference type="PANTHER" id="PTHR30126">
    <property type="entry name" value="HTH-TYPE TRANSCRIPTIONAL REGULATOR"/>
    <property type="match status" value="1"/>
</dbReference>
<evidence type="ECO:0000313" key="6">
    <source>
        <dbReference type="EMBL" id="GGM40425.1"/>
    </source>
</evidence>
<dbReference type="AlphaFoldDB" id="A0A8J3CCR8"/>
<dbReference type="Proteomes" id="UP000637578">
    <property type="component" value="Unassembled WGS sequence"/>
</dbReference>
<keyword evidence="3" id="KW-0238">DNA-binding</keyword>
<dbReference type="SUPFAM" id="SSF46785">
    <property type="entry name" value="Winged helix' DNA-binding domain"/>
    <property type="match status" value="1"/>
</dbReference>
<dbReference type="GO" id="GO:0003700">
    <property type="term" value="F:DNA-binding transcription factor activity"/>
    <property type="evidence" value="ECO:0007669"/>
    <property type="project" value="InterPro"/>
</dbReference>
<comment type="caution">
    <text evidence="6">The sequence shown here is derived from an EMBL/GenBank/DDBJ whole genome shotgun (WGS) entry which is preliminary data.</text>
</comment>
<dbReference type="RefSeq" id="WP_189054105.1">
    <property type="nucleotide sequence ID" value="NZ_BMMK01000002.1"/>
</dbReference>
<evidence type="ECO:0000313" key="7">
    <source>
        <dbReference type="Proteomes" id="UP000637578"/>
    </source>
</evidence>
<protein>
    <recommendedName>
        <fullName evidence="5">HTH lysR-type domain-containing protein</fullName>
    </recommendedName>
</protein>
<dbReference type="InterPro" id="IPR036388">
    <property type="entry name" value="WH-like_DNA-bd_sf"/>
</dbReference>
<dbReference type="EMBL" id="BMMK01000002">
    <property type="protein sequence ID" value="GGM40425.1"/>
    <property type="molecule type" value="Genomic_DNA"/>
</dbReference>
<gene>
    <name evidence="6" type="ORF">GCM10012275_09240</name>
</gene>
<dbReference type="GO" id="GO:0000976">
    <property type="term" value="F:transcription cis-regulatory region binding"/>
    <property type="evidence" value="ECO:0007669"/>
    <property type="project" value="TreeGrafter"/>
</dbReference>
<comment type="similarity">
    <text evidence="1">Belongs to the LysR transcriptional regulatory family.</text>
</comment>
<dbReference type="InterPro" id="IPR000847">
    <property type="entry name" value="LysR_HTH_N"/>
</dbReference>
<evidence type="ECO:0000256" key="4">
    <source>
        <dbReference type="ARBA" id="ARBA00023163"/>
    </source>
</evidence>